<accession>A0A4R2LN33</accession>
<organism evidence="2 3">
    <name type="scientific">Prevotella heparinolytica</name>
    <dbReference type="NCBI Taxonomy" id="28113"/>
    <lineage>
        <taxon>Bacteria</taxon>
        <taxon>Pseudomonadati</taxon>
        <taxon>Bacteroidota</taxon>
        <taxon>Bacteroidia</taxon>
        <taxon>Bacteroidales</taxon>
        <taxon>Bacteroidaceae</taxon>
        <taxon>Bacteroides</taxon>
    </lineage>
</organism>
<comment type="caution">
    <text evidence="2">The sequence shown here is derived from an EMBL/GenBank/DDBJ whole genome shotgun (WGS) entry which is preliminary data.</text>
</comment>
<sequence>MTHCRSKKVAAGKAAGRVPRRASGSNDKPNLTRGFRATDSPRHLESGHSFFPASGYRNNNSAVPYNVGSNAYYWTAGPNNTNNGRNLNFNPGNVNPLNNNNRSYGFGVRAAQEFTNLCRKRAVVGD</sequence>
<dbReference type="EMBL" id="SLXB01000009">
    <property type="protein sequence ID" value="TCO92569.1"/>
    <property type="molecule type" value="Genomic_DNA"/>
</dbReference>
<feature type="compositionally biased region" description="Basic residues" evidence="1">
    <location>
        <begin position="1"/>
        <end position="10"/>
    </location>
</feature>
<evidence type="ECO:0000313" key="3">
    <source>
        <dbReference type="Proteomes" id="UP000295600"/>
    </source>
</evidence>
<dbReference type="AlphaFoldDB" id="A0A4R2LN33"/>
<evidence type="ECO:0008006" key="4">
    <source>
        <dbReference type="Google" id="ProtNLM"/>
    </source>
</evidence>
<proteinExistence type="predicted"/>
<reference evidence="2 3" key="1">
    <citation type="submission" date="2019-03" db="EMBL/GenBank/DDBJ databases">
        <title>Genomic Encyclopedia of Type Strains, Phase IV (KMG-IV): sequencing the most valuable type-strain genomes for metagenomic binning, comparative biology and taxonomic classification.</title>
        <authorList>
            <person name="Goeker M."/>
        </authorList>
    </citation>
    <scope>NUCLEOTIDE SEQUENCE [LARGE SCALE GENOMIC DNA]</scope>
    <source>
        <strain evidence="2 3">DSM 23917</strain>
    </source>
</reference>
<gene>
    <name evidence="2" type="ORF">EV202_10921</name>
</gene>
<dbReference type="Proteomes" id="UP000295600">
    <property type="component" value="Unassembled WGS sequence"/>
</dbReference>
<evidence type="ECO:0000313" key="2">
    <source>
        <dbReference type="EMBL" id="TCO92569.1"/>
    </source>
</evidence>
<protein>
    <recommendedName>
        <fullName evidence="4">Fibrobacter succinogenes major paralogous domain-containing protein</fullName>
    </recommendedName>
</protein>
<feature type="region of interest" description="Disordered" evidence="1">
    <location>
        <begin position="1"/>
        <end position="55"/>
    </location>
</feature>
<evidence type="ECO:0000256" key="1">
    <source>
        <dbReference type="SAM" id="MobiDB-lite"/>
    </source>
</evidence>
<name>A0A4R2LN33_9BACE</name>